<keyword evidence="3" id="KW-0064">Aspartyl protease</keyword>
<name>A0A078A8U6_STYLE</name>
<feature type="active site" evidence="5">
    <location>
        <position position="260"/>
    </location>
</feature>
<proteinExistence type="inferred from homology"/>
<keyword evidence="4" id="KW-0378">Hydrolase</keyword>
<evidence type="ECO:0000256" key="7">
    <source>
        <dbReference type="SAM" id="SignalP"/>
    </source>
</evidence>
<dbReference type="InterPro" id="IPR001461">
    <property type="entry name" value="Aspartic_peptidase_A1"/>
</dbReference>
<dbReference type="InterPro" id="IPR034164">
    <property type="entry name" value="Pepsin-like_dom"/>
</dbReference>
<evidence type="ECO:0000256" key="1">
    <source>
        <dbReference type="ARBA" id="ARBA00007447"/>
    </source>
</evidence>
<dbReference type="InParanoid" id="A0A078A8U6"/>
<evidence type="ECO:0000256" key="6">
    <source>
        <dbReference type="SAM" id="Phobius"/>
    </source>
</evidence>
<evidence type="ECO:0000313" key="9">
    <source>
        <dbReference type="EMBL" id="CDW78695.1"/>
    </source>
</evidence>
<protein>
    <submittedName>
        <fullName evidence="9">Eukaryotic aspartyl protease family protein</fullName>
    </submittedName>
</protein>
<keyword evidence="10" id="KW-1185">Reference proteome</keyword>
<dbReference type="CDD" id="cd05471">
    <property type="entry name" value="pepsin_like"/>
    <property type="match status" value="1"/>
</dbReference>
<dbReference type="PANTHER" id="PTHR47966">
    <property type="entry name" value="BETA-SITE APP-CLEAVING ENZYME, ISOFORM A-RELATED"/>
    <property type="match status" value="1"/>
</dbReference>
<dbReference type="SUPFAM" id="SSF50630">
    <property type="entry name" value="Acid proteases"/>
    <property type="match status" value="1"/>
</dbReference>
<evidence type="ECO:0000256" key="4">
    <source>
        <dbReference type="ARBA" id="ARBA00022801"/>
    </source>
</evidence>
<reference evidence="9 10" key="1">
    <citation type="submission" date="2014-06" db="EMBL/GenBank/DDBJ databases">
        <authorList>
            <person name="Swart Estienne"/>
        </authorList>
    </citation>
    <scope>NUCLEOTIDE SEQUENCE [LARGE SCALE GENOMIC DNA]</scope>
    <source>
        <strain evidence="9 10">130c</strain>
    </source>
</reference>
<dbReference type="Gene3D" id="2.40.70.10">
    <property type="entry name" value="Acid Proteases"/>
    <property type="match status" value="2"/>
</dbReference>
<feature type="transmembrane region" description="Helical" evidence="6">
    <location>
        <begin position="412"/>
        <end position="437"/>
    </location>
</feature>
<dbReference type="OrthoDB" id="15189at2759"/>
<keyword evidence="6" id="KW-1133">Transmembrane helix</keyword>
<keyword evidence="6" id="KW-0472">Membrane</keyword>
<dbReference type="Pfam" id="PF00026">
    <property type="entry name" value="Asp"/>
    <property type="match status" value="1"/>
</dbReference>
<sequence>MIKSFSIVSMLLAPLVLSQTFKVEVTRSEAALPEKLLQQSKLNKEFEVAINRFSTYRYTGKFYFGSKASDADLILDTDSDWMLVESQQCDACLPTHRRYNPLTSTTQTPGSNETFILYLDDNFYVGDDYYDTVCVADSSKYCAKDFKFIAVTDINKVTSELAKIDGVVGLGPDDPSNGPSFIAELYNQGVIGKKMFGIQVGFNQKSEMMFGGWDDTWMKTRGENIYFYPQSNQSRWEIELRDLKMKNTSFWEGSKKAVIDSFNDSITFPDAEFQVFKTYIESIDHTIDCDNTKGTCRFNDDCTTKYTKLPQLRIQFGDMNTFAINPKDYLFGQVDGGNRAFCTFLIKKNNKDYVQIGQPFLKNFYAIFDFESGSVGFFLHAYTNSEVNSDGVERVVTPQPPITDDSPSDDKFPIWAIILIVVVLIGGLLALGAVAFIKIRNKRLQQNLSQYNQLEGTKGKAGKTLQ</sequence>
<evidence type="ECO:0000313" key="10">
    <source>
        <dbReference type="Proteomes" id="UP000039865"/>
    </source>
</evidence>
<evidence type="ECO:0000256" key="3">
    <source>
        <dbReference type="ARBA" id="ARBA00022750"/>
    </source>
</evidence>
<dbReference type="InterPro" id="IPR021109">
    <property type="entry name" value="Peptidase_aspartic_dom_sf"/>
</dbReference>
<feature type="chain" id="PRO_5001729344" evidence="7">
    <location>
        <begin position="19"/>
        <end position="466"/>
    </location>
</feature>
<gene>
    <name evidence="9" type="primary">Contig19624.g20804</name>
    <name evidence="9" type="ORF">STYLEM_7677</name>
</gene>
<dbReference type="PANTHER" id="PTHR47966:SF51">
    <property type="entry name" value="BETA-SITE APP-CLEAVING ENZYME, ISOFORM A-RELATED"/>
    <property type="match status" value="1"/>
</dbReference>
<keyword evidence="7" id="KW-0732">Signal</keyword>
<accession>A0A078A8U6</accession>
<feature type="active site" evidence="5">
    <location>
        <position position="76"/>
    </location>
</feature>
<dbReference type="InterPro" id="IPR033121">
    <property type="entry name" value="PEPTIDASE_A1"/>
</dbReference>
<keyword evidence="2 9" id="KW-0645">Protease</keyword>
<organism evidence="9 10">
    <name type="scientific">Stylonychia lemnae</name>
    <name type="common">Ciliate</name>
    <dbReference type="NCBI Taxonomy" id="5949"/>
    <lineage>
        <taxon>Eukaryota</taxon>
        <taxon>Sar</taxon>
        <taxon>Alveolata</taxon>
        <taxon>Ciliophora</taxon>
        <taxon>Intramacronucleata</taxon>
        <taxon>Spirotrichea</taxon>
        <taxon>Stichotrichia</taxon>
        <taxon>Sporadotrichida</taxon>
        <taxon>Oxytrichidae</taxon>
        <taxon>Stylonychinae</taxon>
        <taxon>Stylonychia</taxon>
    </lineage>
</organism>
<keyword evidence="6" id="KW-0812">Transmembrane</keyword>
<dbReference type="GO" id="GO:0006508">
    <property type="term" value="P:proteolysis"/>
    <property type="evidence" value="ECO:0007669"/>
    <property type="project" value="UniProtKB-KW"/>
</dbReference>
<feature type="domain" description="Peptidase A1" evidence="8">
    <location>
        <begin position="58"/>
        <end position="378"/>
    </location>
</feature>
<dbReference type="PROSITE" id="PS51767">
    <property type="entry name" value="PEPTIDASE_A1"/>
    <property type="match status" value="1"/>
</dbReference>
<dbReference type="EMBL" id="CCKQ01007338">
    <property type="protein sequence ID" value="CDW78695.1"/>
    <property type="molecule type" value="Genomic_DNA"/>
</dbReference>
<dbReference type="GO" id="GO:0004190">
    <property type="term" value="F:aspartic-type endopeptidase activity"/>
    <property type="evidence" value="ECO:0007669"/>
    <property type="project" value="UniProtKB-KW"/>
</dbReference>
<feature type="signal peptide" evidence="7">
    <location>
        <begin position="1"/>
        <end position="18"/>
    </location>
</feature>
<evidence type="ECO:0000256" key="2">
    <source>
        <dbReference type="ARBA" id="ARBA00022670"/>
    </source>
</evidence>
<dbReference type="Proteomes" id="UP000039865">
    <property type="component" value="Unassembled WGS sequence"/>
</dbReference>
<evidence type="ECO:0000259" key="8">
    <source>
        <dbReference type="PROSITE" id="PS51767"/>
    </source>
</evidence>
<evidence type="ECO:0000256" key="5">
    <source>
        <dbReference type="PIRSR" id="PIRSR601461-1"/>
    </source>
</evidence>
<dbReference type="AlphaFoldDB" id="A0A078A8U6"/>
<comment type="similarity">
    <text evidence="1">Belongs to the peptidase A1 family.</text>
</comment>